<dbReference type="InterPro" id="IPR011060">
    <property type="entry name" value="RibuloseP-bd_barrel"/>
</dbReference>
<dbReference type="GO" id="GO:0003949">
    <property type="term" value="F:1-(5-phosphoribosyl)-5-[(5-phosphoribosylamino)methylideneamino]imidazole-4-carboxamide isomerase activity"/>
    <property type="evidence" value="ECO:0007669"/>
    <property type="project" value="UniProtKB-UniRule"/>
</dbReference>
<dbReference type="GO" id="GO:0000105">
    <property type="term" value="P:L-histidine biosynthetic process"/>
    <property type="evidence" value="ECO:0007669"/>
    <property type="project" value="UniProtKB-UniRule"/>
</dbReference>
<keyword evidence="5 9" id="KW-0963">Cytoplasm</keyword>
<comment type="similarity">
    <text evidence="4 9 10">Belongs to the HisA/HisF family.</text>
</comment>
<evidence type="ECO:0000256" key="9">
    <source>
        <dbReference type="HAMAP-Rule" id="MF_01014"/>
    </source>
</evidence>
<dbReference type="CDD" id="cd04732">
    <property type="entry name" value="HisA"/>
    <property type="match status" value="1"/>
</dbReference>
<keyword evidence="8 9" id="KW-0413">Isomerase</keyword>
<name>A0A5N0TC28_9GAMM</name>
<keyword evidence="7 9" id="KW-0368">Histidine biosynthesis</keyword>
<evidence type="ECO:0000256" key="5">
    <source>
        <dbReference type="ARBA" id="ARBA00022490"/>
    </source>
</evidence>
<dbReference type="SUPFAM" id="SSF51366">
    <property type="entry name" value="Ribulose-phoshate binding barrel"/>
    <property type="match status" value="1"/>
</dbReference>
<comment type="subcellular location">
    <subcellularLocation>
        <location evidence="2 9">Cytoplasm</location>
    </subcellularLocation>
</comment>
<dbReference type="InterPro" id="IPR044524">
    <property type="entry name" value="Isoase_HisA-like"/>
</dbReference>
<evidence type="ECO:0000313" key="11">
    <source>
        <dbReference type="EMBL" id="KAA9131386.1"/>
    </source>
</evidence>
<dbReference type="RefSeq" id="WP_150864036.1">
    <property type="nucleotide sequence ID" value="NZ_VYXP01000005.1"/>
</dbReference>
<dbReference type="EC" id="5.3.1.16" evidence="9"/>
<dbReference type="GO" id="GO:0000162">
    <property type="term" value="P:L-tryptophan biosynthetic process"/>
    <property type="evidence" value="ECO:0007669"/>
    <property type="project" value="TreeGrafter"/>
</dbReference>
<evidence type="ECO:0000256" key="6">
    <source>
        <dbReference type="ARBA" id="ARBA00022605"/>
    </source>
</evidence>
<dbReference type="Pfam" id="PF00977">
    <property type="entry name" value="His_biosynth"/>
    <property type="match status" value="1"/>
</dbReference>
<dbReference type="UniPathway" id="UPA00031">
    <property type="reaction ID" value="UER00009"/>
</dbReference>
<evidence type="ECO:0000256" key="10">
    <source>
        <dbReference type="RuleBase" id="RU003657"/>
    </source>
</evidence>
<dbReference type="InterPro" id="IPR023016">
    <property type="entry name" value="HisA/PriA"/>
</dbReference>
<gene>
    <name evidence="9" type="primary">hisA</name>
    <name evidence="11" type="ORF">F3N42_08680</name>
</gene>
<comment type="caution">
    <text evidence="11">The sequence shown here is derived from an EMBL/GenBank/DDBJ whole genome shotgun (WGS) entry which is preliminary data.</text>
</comment>
<keyword evidence="12" id="KW-1185">Reference proteome</keyword>
<protein>
    <recommendedName>
        <fullName evidence="9">1-(5-phosphoribosyl)-5-[(5-phosphoribosylamino)methylideneamino] imidazole-4-carboxamide isomerase</fullName>
        <ecNumber evidence="9">5.3.1.16</ecNumber>
    </recommendedName>
    <alternativeName>
        <fullName evidence="9">Phosphoribosylformimino-5-aminoimidazole carboxamide ribotide isomerase</fullName>
    </alternativeName>
</protein>
<dbReference type="EMBL" id="VYXP01000005">
    <property type="protein sequence ID" value="KAA9131386.1"/>
    <property type="molecule type" value="Genomic_DNA"/>
</dbReference>
<evidence type="ECO:0000256" key="4">
    <source>
        <dbReference type="ARBA" id="ARBA00009667"/>
    </source>
</evidence>
<reference evidence="11 12" key="1">
    <citation type="submission" date="2019-09" db="EMBL/GenBank/DDBJ databases">
        <title>Wenzhouxiangella sp. Genome sequencing and assembly.</title>
        <authorList>
            <person name="Zhang R."/>
        </authorList>
    </citation>
    <scope>NUCLEOTIDE SEQUENCE [LARGE SCALE GENOMIC DNA]</scope>
    <source>
        <strain evidence="11 12">W260</strain>
    </source>
</reference>
<comment type="catalytic activity">
    <reaction evidence="1 9">
        <text>1-(5-phospho-beta-D-ribosyl)-5-[(5-phospho-beta-D-ribosylamino)methylideneamino]imidazole-4-carboxamide = 5-[(5-phospho-1-deoxy-D-ribulos-1-ylimino)methylamino]-1-(5-phospho-beta-D-ribosyl)imidazole-4-carboxamide</text>
        <dbReference type="Rhea" id="RHEA:15469"/>
        <dbReference type="ChEBI" id="CHEBI:58435"/>
        <dbReference type="ChEBI" id="CHEBI:58525"/>
        <dbReference type="EC" id="5.3.1.16"/>
    </reaction>
</comment>
<evidence type="ECO:0000256" key="2">
    <source>
        <dbReference type="ARBA" id="ARBA00004496"/>
    </source>
</evidence>
<evidence type="ECO:0000256" key="1">
    <source>
        <dbReference type="ARBA" id="ARBA00000901"/>
    </source>
</evidence>
<evidence type="ECO:0000313" key="12">
    <source>
        <dbReference type="Proteomes" id="UP000325372"/>
    </source>
</evidence>
<sequence>MKLIPAIDLLDGQCVRLYQGDFGQVQAYEATPEDIAETYREAGAEWLHLVDLEASRDGEGADTSALFELLERIEIKVQTGGGVRDEGDIAERLSAGAGRVVVGSMAASDPDRFVTWLERFGADYLVAALDVRLDKNGLPWPRIYGWTEGAGVDLWTLLDQLVAGGLKHALVTDIGRDGAMKGPNVALYKDIVRRYPQLQLQASGGVSTIDDLRALAATGAAGAITGKALLDGRFSVAEALHALDDRA</sequence>
<feature type="active site" description="Proton donor" evidence="9">
    <location>
        <position position="130"/>
    </location>
</feature>
<dbReference type="Gene3D" id="3.20.20.70">
    <property type="entry name" value="Aldolase class I"/>
    <property type="match status" value="1"/>
</dbReference>
<dbReference type="PANTHER" id="PTHR43090:SF2">
    <property type="entry name" value="1-(5-PHOSPHORIBOSYL)-5-[(5-PHOSPHORIBOSYLAMINO)METHYLIDENEAMINO] IMIDAZOLE-4-CARBOXAMIDE ISOMERASE"/>
    <property type="match status" value="1"/>
</dbReference>
<dbReference type="AlphaFoldDB" id="A0A5N0TC28"/>
<accession>A0A5N0TC28</accession>
<dbReference type="InterPro" id="IPR013785">
    <property type="entry name" value="Aldolase_TIM"/>
</dbReference>
<organism evidence="11 12">
    <name type="scientific">Marinihelvus fidelis</name>
    <dbReference type="NCBI Taxonomy" id="2613842"/>
    <lineage>
        <taxon>Bacteria</taxon>
        <taxon>Pseudomonadati</taxon>
        <taxon>Pseudomonadota</taxon>
        <taxon>Gammaproteobacteria</taxon>
        <taxon>Chromatiales</taxon>
        <taxon>Wenzhouxiangellaceae</taxon>
        <taxon>Marinihelvus</taxon>
    </lineage>
</organism>
<evidence type="ECO:0000256" key="7">
    <source>
        <dbReference type="ARBA" id="ARBA00023102"/>
    </source>
</evidence>
<comment type="pathway">
    <text evidence="3 9">Amino-acid biosynthesis; L-histidine biosynthesis; L-histidine from 5-phospho-alpha-D-ribose 1-diphosphate: step 4/9.</text>
</comment>
<evidence type="ECO:0000256" key="8">
    <source>
        <dbReference type="ARBA" id="ARBA00023235"/>
    </source>
</evidence>
<proteinExistence type="inferred from homology"/>
<dbReference type="Proteomes" id="UP000325372">
    <property type="component" value="Unassembled WGS sequence"/>
</dbReference>
<dbReference type="InterPro" id="IPR006062">
    <property type="entry name" value="His_biosynth"/>
</dbReference>
<dbReference type="FunFam" id="3.20.20.70:FF:000009">
    <property type="entry name" value="1-(5-phosphoribosyl)-5-[(5-phosphoribosylamino)methylideneamino] imidazole-4-carboxamide isomerase"/>
    <property type="match status" value="1"/>
</dbReference>
<dbReference type="GO" id="GO:0005737">
    <property type="term" value="C:cytoplasm"/>
    <property type="evidence" value="ECO:0007669"/>
    <property type="project" value="UniProtKB-SubCell"/>
</dbReference>
<evidence type="ECO:0000256" key="3">
    <source>
        <dbReference type="ARBA" id="ARBA00005133"/>
    </source>
</evidence>
<dbReference type="HAMAP" id="MF_01014">
    <property type="entry name" value="HisA"/>
    <property type="match status" value="1"/>
</dbReference>
<dbReference type="PANTHER" id="PTHR43090">
    <property type="entry name" value="1-(5-PHOSPHORIBOSYL)-5-[(5-PHOSPHORIBOSYLAMINO)METHYLIDENEAMINO] IMIDAZOLE-4-CARBOXAMIDE ISOMERASE"/>
    <property type="match status" value="1"/>
</dbReference>
<feature type="active site" description="Proton acceptor" evidence="9">
    <location>
        <position position="8"/>
    </location>
</feature>
<keyword evidence="6 9" id="KW-0028">Amino-acid biosynthesis</keyword>